<dbReference type="InParanoid" id="A0A317XTJ3"/>
<gene>
    <name evidence="2" type="ORF">BCV70DRAFT_77007</name>
</gene>
<evidence type="ECO:0000313" key="3">
    <source>
        <dbReference type="Proteomes" id="UP000246740"/>
    </source>
</evidence>
<dbReference type="OrthoDB" id="2547118at2759"/>
<keyword evidence="3" id="KW-1185">Reference proteome</keyword>
<organism evidence="2 3">
    <name type="scientific">Testicularia cyperi</name>
    <dbReference type="NCBI Taxonomy" id="1882483"/>
    <lineage>
        <taxon>Eukaryota</taxon>
        <taxon>Fungi</taxon>
        <taxon>Dikarya</taxon>
        <taxon>Basidiomycota</taxon>
        <taxon>Ustilaginomycotina</taxon>
        <taxon>Ustilaginomycetes</taxon>
        <taxon>Ustilaginales</taxon>
        <taxon>Anthracoideaceae</taxon>
        <taxon>Testicularia</taxon>
    </lineage>
</organism>
<feature type="compositionally biased region" description="Basic residues" evidence="1">
    <location>
        <begin position="129"/>
        <end position="139"/>
    </location>
</feature>
<evidence type="ECO:0000313" key="2">
    <source>
        <dbReference type="EMBL" id="PWZ01577.1"/>
    </source>
</evidence>
<feature type="region of interest" description="Disordered" evidence="1">
    <location>
        <begin position="272"/>
        <end position="293"/>
    </location>
</feature>
<reference evidence="2 3" key="1">
    <citation type="journal article" date="2018" name="Mol. Biol. Evol.">
        <title>Broad Genomic Sampling Reveals a Smut Pathogenic Ancestry of the Fungal Clade Ustilaginomycotina.</title>
        <authorList>
            <person name="Kijpornyongpan T."/>
            <person name="Mondo S.J."/>
            <person name="Barry K."/>
            <person name="Sandor L."/>
            <person name="Lee J."/>
            <person name="Lipzen A."/>
            <person name="Pangilinan J."/>
            <person name="LaButti K."/>
            <person name="Hainaut M."/>
            <person name="Henrissat B."/>
            <person name="Grigoriev I.V."/>
            <person name="Spatafora J.W."/>
            <person name="Aime M.C."/>
        </authorList>
    </citation>
    <scope>NUCLEOTIDE SEQUENCE [LARGE SCALE GENOMIC DNA]</scope>
    <source>
        <strain evidence="2 3">MCA 3645</strain>
    </source>
</reference>
<accession>A0A317XTJ3</accession>
<name>A0A317XTJ3_9BASI</name>
<feature type="compositionally biased region" description="Polar residues" evidence="1">
    <location>
        <begin position="272"/>
        <end position="282"/>
    </location>
</feature>
<evidence type="ECO:0000256" key="1">
    <source>
        <dbReference type="SAM" id="MobiDB-lite"/>
    </source>
</evidence>
<dbReference type="Proteomes" id="UP000246740">
    <property type="component" value="Unassembled WGS sequence"/>
</dbReference>
<feature type="compositionally biased region" description="Acidic residues" evidence="1">
    <location>
        <begin position="111"/>
        <end position="122"/>
    </location>
</feature>
<protein>
    <submittedName>
        <fullName evidence="2">Uncharacterized protein</fullName>
    </submittedName>
</protein>
<dbReference type="AlphaFoldDB" id="A0A317XTJ3"/>
<feature type="compositionally biased region" description="Basic residues" evidence="1">
    <location>
        <begin position="169"/>
        <end position="183"/>
    </location>
</feature>
<feature type="region of interest" description="Disordered" evidence="1">
    <location>
        <begin position="98"/>
        <end position="199"/>
    </location>
</feature>
<proteinExistence type="predicted"/>
<dbReference type="EMBL" id="KZ819190">
    <property type="protein sequence ID" value="PWZ01577.1"/>
    <property type="molecule type" value="Genomic_DNA"/>
</dbReference>
<sequence length="335" mass="37186">MSIMYARAEDLQLSPAPAGRAFMQRADRAKIVSCQFRGSNLIEDDDVDKIEVLEDSVQAIPIQQQASCKAHADRHLDLNVGSVHEQGQETTSLFQRRLQQHGTDSGLDAFSESDDSDLEGDFYGERSRGRGTQRQRLPHCRYSTDRRSRLQGRSETVNDRDSDEDSGSRHRARAPVRYRSSRPRTREPDSMLPVKPSSDQDAFVFDNFEDSASSSPSDSDNVKNQFETQLHFVRNAAPICGTPASAPLYDRSTFSCSDEDVGVAHSVSARSNLANMQQSSPATRPGGHVRRSSDSFMPTALVSAPTTASTYRTVYGSVRRRATLGSDAIRYRLSK</sequence>